<organism evidence="1 2">
    <name type="scientific">Catharanthus roseus</name>
    <name type="common">Madagascar periwinkle</name>
    <name type="synonym">Vinca rosea</name>
    <dbReference type="NCBI Taxonomy" id="4058"/>
    <lineage>
        <taxon>Eukaryota</taxon>
        <taxon>Viridiplantae</taxon>
        <taxon>Streptophyta</taxon>
        <taxon>Embryophyta</taxon>
        <taxon>Tracheophyta</taxon>
        <taxon>Spermatophyta</taxon>
        <taxon>Magnoliopsida</taxon>
        <taxon>eudicotyledons</taxon>
        <taxon>Gunneridae</taxon>
        <taxon>Pentapetalae</taxon>
        <taxon>asterids</taxon>
        <taxon>lamiids</taxon>
        <taxon>Gentianales</taxon>
        <taxon>Apocynaceae</taxon>
        <taxon>Rauvolfioideae</taxon>
        <taxon>Vinceae</taxon>
        <taxon>Catharanthinae</taxon>
        <taxon>Catharanthus</taxon>
    </lineage>
</organism>
<keyword evidence="2" id="KW-1185">Reference proteome</keyword>
<comment type="caution">
    <text evidence="1">The sequence shown here is derived from an EMBL/GenBank/DDBJ whole genome shotgun (WGS) entry which is preliminary data.</text>
</comment>
<reference evidence="2" key="1">
    <citation type="journal article" date="2023" name="Nat. Plants">
        <title>Single-cell RNA sequencing provides a high-resolution roadmap for understanding the multicellular compartmentation of specialized metabolism.</title>
        <authorList>
            <person name="Sun S."/>
            <person name="Shen X."/>
            <person name="Li Y."/>
            <person name="Li Y."/>
            <person name="Wang S."/>
            <person name="Li R."/>
            <person name="Zhang H."/>
            <person name="Shen G."/>
            <person name="Guo B."/>
            <person name="Wei J."/>
            <person name="Xu J."/>
            <person name="St-Pierre B."/>
            <person name="Chen S."/>
            <person name="Sun C."/>
        </authorList>
    </citation>
    <scope>NUCLEOTIDE SEQUENCE [LARGE SCALE GENOMIC DNA]</scope>
</reference>
<evidence type="ECO:0000313" key="2">
    <source>
        <dbReference type="Proteomes" id="UP001060085"/>
    </source>
</evidence>
<dbReference type="Proteomes" id="UP001060085">
    <property type="component" value="Linkage Group LG05"/>
</dbReference>
<accession>A0ACC0APQ9</accession>
<proteinExistence type="predicted"/>
<name>A0ACC0APQ9_CATRO</name>
<protein>
    <submittedName>
        <fullName evidence="1">Uncharacterized protein</fullName>
    </submittedName>
</protein>
<evidence type="ECO:0000313" key="1">
    <source>
        <dbReference type="EMBL" id="KAI5661923.1"/>
    </source>
</evidence>
<dbReference type="EMBL" id="CM044705">
    <property type="protein sequence ID" value="KAI5661923.1"/>
    <property type="molecule type" value="Genomic_DNA"/>
</dbReference>
<sequence length="186" mass="21895">MAYFKLARARSNCYKDRDHVGMLIEEATIEMDISPIGVKWVLVTSLLMLKLLIISLVKNIVRIVLMMFIKDIMVVMIIVIKIVEFFPTCLHHNINERKEIYHGVRRPRRKHRRKIILMLRRFVNECWHDILDIISLVVDSFSSWTPMWGMIPGYFLDPFVGNFLVKKVEVCENKKKDGFGVLKTCN</sequence>
<gene>
    <name evidence="1" type="ORF">M9H77_21246</name>
</gene>